<sequence length="166" mass="18825">SLTLPPPQAAEDKRTNWNKFQGSWGKRNNWRSLQGSWGKRAWNKLQGAWGKRSEDDNGDDLYDETNLEEDLAGNEEQVSPLALARLMAAAPQKRGWTLWGKRPDNTRVSPRSTNWSSLRGTWGKRSADWNKLRGAWGKRASDWGQFRGSWGKRAPDMMSVAAPNQA</sequence>
<organism evidence="2 3">
    <name type="scientific">Homarus americanus</name>
    <name type="common">American lobster</name>
    <dbReference type="NCBI Taxonomy" id="6706"/>
    <lineage>
        <taxon>Eukaryota</taxon>
        <taxon>Metazoa</taxon>
        <taxon>Ecdysozoa</taxon>
        <taxon>Arthropoda</taxon>
        <taxon>Crustacea</taxon>
        <taxon>Multicrustacea</taxon>
        <taxon>Malacostraca</taxon>
        <taxon>Eumalacostraca</taxon>
        <taxon>Eucarida</taxon>
        <taxon>Decapoda</taxon>
        <taxon>Pleocyemata</taxon>
        <taxon>Astacidea</taxon>
        <taxon>Nephropoidea</taxon>
        <taxon>Nephropidae</taxon>
        <taxon>Homarus</taxon>
    </lineage>
</organism>
<protein>
    <submittedName>
        <fullName evidence="2">Allatostatin B2-like</fullName>
    </submittedName>
</protein>
<dbReference type="AlphaFoldDB" id="A0A8J5MSG3"/>
<dbReference type="Proteomes" id="UP000747542">
    <property type="component" value="Unassembled WGS sequence"/>
</dbReference>
<accession>A0A8J5MSG3</accession>
<gene>
    <name evidence="2" type="ORF">Hamer_G007519</name>
</gene>
<reference evidence="2" key="1">
    <citation type="journal article" date="2021" name="Sci. Adv.">
        <title>The American lobster genome reveals insights on longevity, neural, and immune adaptations.</title>
        <authorList>
            <person name="Polinski J.M."/>
            <person name="Zimin A.V."/>
            <person name="Clark K.F."/>
            <person name="Kohn A.B."/>
            <person name="Sadowski N."/>
            <person name="Timp W."/>
            <person name="Ptitsyn A."/>
            <person name="Khanna P."/>
            <person name="Romanova D.Y."/>
            <person name="Williams P."/>
            <person name="Greenwood S.J."/>
            <person name="Moroz L.L."/>
            <person name="Walt D.R."/>
            <person name="Bodnar A.G."/>
        </authorList>
    </citation>
    <scope>NUCLEOTIDE SEQUENCE</scope>
    <source>
        <strain evidence="2">GMGI-L3</strain>
    </source>
</reference>
<feature type="region of interest" description="Disordered" evidence="1">
    <location>
        <begin position="1"/>
        <end position="21"/>
    </location>
</feature>
<proteinExistence type="predicted"/>
<evidence type="ECO:0000256" key="1">
    <source>
        <dbReference type="SAM" id="MobiDB-lite"/>
    </source>
</evidence>
<feature type="non-terminal residue" evidence="2">
    <location>
        <position position="166"/>
    </location>
</feature>
<dbReference type="EMBL" id="JAHLQT010028808">
    <property type="protein sequence ID" value="KAG7161857.1"/>
    <property type="molecule type" value="Genomic_DNA"/>
</dbReference>
<evidence type="ECO:0000313" key="2">
    <source>
        <dbReference type="EMBL" id="KAG7161857.1"/>
    </source>
</evidence>
<keyword evidence="3" id="KW-1185">Reference proteome</keyword>
<evidence type="ECO:0000313" key="3">
    <source>
        <dbReference type="Proteomes" id="UP000747542"/>
    </source>
</evidence>
<comment type="caution">
    <text evidence="2">The sequence shown here is derived from an EMBL/GenBank/DDBJ whole genome shotgun (WGS) entry which is preliminary data.</text>
</comment>
<name>A0A8J5MSG3_HOMAM</name>